<feature type="domain" description="Nuclease associated modular" evidence="2">
    <location>
        <begin position="95"/>
        <end position="111"/>
    </location>
</feature>
<sequence>MTRKRRGSSRKGMKMPVGFTGGGWNKGLTKETSEGVARSAAAHIGIPLSNEHKAKLRAQKIGVPLTDEHKAKIKAVTIGHEVSAEARAKIGASSRGRSMSLEARAKISRGRRDHLTKDPNGCRCGPHLWETGQRQTQIERILCEMLLSEFPEVRSEEKFGAYRVDAYLPPPYHLAFEADGEYWHDKHEQEDPGCYSRRDEYLMENFGLPVVRLGEEELMGIKNGR</sequence>
<reference evidence="3" key="1">
    <citation type="journal article" date="2015" name="Nature">
        <title>Complex archaea that bridge the gap between prokaryotes and eukaryotes.</title>
        <authorList>
            <person name="Spang A."/>
            <person name="Saw J.H."/>
            <person name="Jorgensen S.L."/>
            <person name="Zaremba-Niedzwiedzka K."/>
            <person name="Martijn J."/>
            <person name="Lind A.E."/>
            <person name="van Eijk R."/>
            <person name="Schleper C."/>
            <person name="Guy L."/>
            <person name="Ettema T.J."/>
        </authorList>
    </citation>
    <scope>NUCLEOTIDE SEQUENCE</scope>
</reference>
<dbReference type="GO" id="GO:0003677">
    <property type="term" value="F:DNA binding"/>
    <property type="evidence" value="ECO:0007669"/>
    <property type="project" value="InterPro"/>
</dbReference>
<proteinExistence type="predicted"/>
<dbReference type="InterPro" id="IPR003611">
    <property type="entry name" value="NUMOD3"/>
</dbReference>
<evidence type="ECO:0000313" key="3">
    <source>
        <dbReference type="EMBL" id="KKL19847.1"/>
    </source>
</evidence>
<feature type="domain" description="Nuclease associated modular" evidence="2">
    <location>
        <begin position="61"/>
        <end position="77"/>
    </location>
</feature>
<evidence type="ECO:0000259" key="2">
    <source>
        <dbReference type="SMART" id="SM00496"/>
    </source>
</evidence>
<feature type="region of interest" description="Disordered" evidence="1">
    <location>
        <begin position="1"/>
        <end position="26"/>
    </location>
</feature>
<gene>
    <name evidence="3" type="ORF">LCGC14_2461380</name>
</gene>
<feature type="domain" description="Nuclease associated modular" evidence="2">
    <location>
        <begin position="44"/>
        <end position="60"/>
    </location>
</feature>
<accession>A0A0F9C0W0</accession>
<feature type="domain" description="Nuclease associated modular" evidence="2">
    <location>
        <begin position="78"/>
        <end position="94"/>
    </location>
</feature>
<dbReference type="AlphaFoldDB" id="A0A0F9C0W0"/>
<dbReference type="EMBL" id="LAZR01038330">
    <property type="protein sequence ID" value="KKL19847.1"/>
    <property type="molecule type" value="Genomic_DNA"/>
</dbReference>
<feature type="compositionally biased region" description="Basic residues" evidence="1">
    <location>
        <begin position="1"/>
        <end position="13"/>
    </location>
</feature>
<evidence type="ECO:0000256" key="1">
    <source>
        <dbReference type="SAM" id="MobiDB-lite"/>
    </source>
</evidence>
<comment type="caution">
    <text evidence="3">The sequence shown here is derived from an EMBL/GenBank/DDBJ whole genome shotgun (WGS) entry which is preliminary data.</text>
</comment>
<protein>
    <recommendedName>
        <fullName evidence="2">Nuclease associated modular domain-containing protein</fullName>
    </recommendedName>
</protein>
<dbReference type="SMART" id="SM00496">
    <property type="entry name" value="IENR2"/>
    <property type="match status" value="4"/>
</dbReference>
<name>A0A0F9C0W0_9ZZZZ</name>
<dbReference type="Gene3D" id="3.40.960.10">
    <property type="entry name" value="VSR Endonuclease"/>
    <property type="match status" value="1"/>
</dbReference>
<organism evidence="3">
    <name type="scientific">marine sediment metagenome</name>
    <dbReference type="NCBI Taxonomy" id="412755"/>
    <lineage>
        <taxon>unclassified sequences</taxon>
        <taxon>metagenomes</taxon>
        <taxon>ecological metagenomes</taxon>
    </lineage>
</organism>